<evidence type="ECO:0000313" key="2">
    <source>
        <dbReference type="Proteomes" id="UP000069272"/>
    </source>
</evidence>
<accession>A0A182FWL7</accession>
<organism evidence="1 2">
    <name type="scientific">Anopheles albimanus</name>
    <name type="common">New world malaria mosquito</name>
    <dbReference type="NCBI Taxonomy" id="7167"/>
    <lineage>
        <taxon>Eukaryota</taxon>
        <taxon>Metazoa</taxon>
        <taxon>Ecdysozoa</taxon>
        <taxon>Arthropoda</taxon>
        <taxon>Hexapoda</taxon>
        <taxon>Insecta</taxon>
        <taxon>Pterygota</taxon>
        <taxon>Neoptera</taxon>
        <taxon>Endopterygota</taxon>
        <taxon>Diptera</taxon>
        <taxon>Nematocera</taxon>
        <taxon>Culicoidea</taxon>
        <taxon>Culicidae</taxon>
        <taxon>Anophelinae</taxon>
        <taxon>Anopheles</taxon>
    </lineage>
</organism>
<dbReference type="Proteomes" id="UP000069272">
    <property type="component" value="Chromosome 2L"/>
</dbReference>
<keyword evidence="2" id="KW-1185">Reference proteome</keyword>
<dbReference type="VEuPathDB" id="VectorBase:AALB014060"/>
<reference evidence="1 2" key="1">
    <citation type="journal article" date="2017" name="G3 (Bethesda)">
        <title>The Physical Genome Mapping of Anopheles albimanus Corrected Scaffold Misassemblies and Identified Interarm Rearrangements in Genus Anopheles.</title>
        <authorList>
            <person name="Artemov G.N."/>
            <person name="Peery A.N."/>
            <person name="Jiang X."/>
            <person name="Tu Z."/>
            <person name="Stegniy V.N."/>
            <person name="Sharakhova M.V."/>
            <person name="Sharakhov I.V."/>
        </authorList>
    </citation>
    <scope>NUCLEOTIDE SEQUENCE [LARGE SCALE GENOMIC DNA]</scope>
    <source>
        <strain evidence="1 2">ALBI9_A</strain>
    </source>
</reference>
<dbReference type="EnsemblMetazoa" id="AALB014060-RA">
    <property type="protein sequence ID" value="AALB014060-PA"/>
    <property type="gene ID" value="AALB014060"/>
</dbReference>
<reference evidence="1" key="2">
    <citation type="submission" date="2022-08" db="UniProtKB">
        <authorList>
            <consortium name="EnsemblMetazoa"/>
        </authorList>
    </citation>
    <scope>IDENTIFICATION</scope>
    <source>
        <strain evidence="1">STECLA/ALBI9_A</strain>
    </source>
</reference>
<evidence type="ECO:0000313" key="1">
    <source>
        <dbReference type="EnsemblMetazoa" id="AALB014060-PA"/>
    </source>
</evidence>
<sequence>MNPVVLCITVTVGVALIIFAILWLTVWRTAANMQQVMLAQVEKHQE</sequence>
<name>A0A182FWL7_ANOAL</name>
<protein>
    <submittedName>
        <fullName evidence="1">Uncharacterized protein</fullName>
    </submittedName>
</protein>
<dbReference type="AlphaFoldDB" id="A0A182FWL7"/>
<proteinExistence type="predicted"/>